<dbReference type="RefSeq" id="WP_085767235.1">
    <property type="nucleotide sequence ID" value="NZ_CP019344.1"/>
</dbReference>
<dbReference type="GO" id="GO:0098797">
    <property type="term" value="C:plasma membrane protein complex"/>
    <property type="evidence" value="ECO:0007669"/>
    <property type="project" value="TreeGrafter"/>
</dbReference>
<sequence length="406" mass="45423">MNFSLYIARRYLVSKNGRNAINIINILSFIITIIGTTALFIVLSGFSGLKDFSTSFSSYFDPDLRVSSYEGKSVEVPLSRKRDLQQIPGVEAVSLTIEEKVFLSYEDKNEIAFIKGVDESFSQIIPTDSILLYGTWLTDSDMQIVAGSAIASKLSLTVSNYGSFLQVMVPKPGRGAINELNINRAFISMDMVATGIFTVNVESIDSKYIFTRLDAAQNLLNYPEEKATAVEIKLLPTANEDKVREEIEKLFDEQVVIKNKYQMNDALYKMLNSENLAVYLIFTLVLIIALFNVVGSIIMMILDKKKNLKTLLDLGAEVTTLRKVFFIQGSLMTVTGGIIGIVIGTFFVYSQIEYQYIYIAPGIPYPFALQWENFVISFMTIAVLGIIASYIGSRRINDRLLAQAKL</sequence>
<gene>
    <name evidence="10" type="ORF">BST97_10780</name>
</gene>
<evidence type="ECO:0000313" key="10">
    <source>
        <dbReference type="EMBL" id="ARN78431.1"/>
    </source>
</evidence>
<feature type="transmembrane region" description="Helical" evidence="7">
    <location>
        <begin position="324"/>
        <end position="349"/>
    </location>
</feature>
<feature type="domain" description="ABC3 transporter permease C-terminal" evidence="8">
    <location>
        <begin position="280"/>
        <end position="396"/>
    </location>
</feature>
<evidence type="ECO:0000259" key="8">
    <source>
        <dbReference type="Pfam" id="PF02687"/>
    </source>
</evidence>
<keyword evidence="4 7" id="KW-0812">Transmembrane</keyword>
<dbReference type="InterPro" id="IPR025857">
    <property type="entry name" value="MacB_PCD"/>
</dbReference>
<evidence type="ECO:0000256" key="6">
    <source>
        <dbReference type="ARBA" id="ARBA00023136"/>
    </source>
</evidence>
<dbReference type="GO" id="GO:0044874">
    <property type="term" value="P:lipoprotein localization to outer membrane"/>
    <property type="evidence" value="ECO:0007669"/>
    <property type="project" value="TreeGrafter"/>
</dbReference>
<dbReference type="STRING" id="331648.BST97_10780"/>
<comment type="subcellular location">
    <subcellularLocation>
        <location evidence="1">Cell membrane</location>
        <topology evidence="1">Multi-pass membrane protein</topology>
    </subcellularLocation>
</comment>
<accession>A0A1W6MLF3</accession>
<feature type="transmembrane region" description="Helical" evidence="7">
    <location>
        <begin position="369"/>
        <end position="391"/>
    </location>
</feature>
<dbReference type="PANTHER" id="PTHR30489:SF0">
    <property type="entry name" value="LIPOPROTEIN-RELEASING SYSTEM TRANSMEMBRANE PROTEIN LOLE"/>
    <property type="match status" value="1"/>
</dbReference>
<feature type="transmembrane region" description="Helical" evidence="7">
    <location>
        <begin position="276"/>
        <end position="303"/>
    </location>
</feature>
<dbReference type="Pfam" id="PF02687">
    <property type="entry name" value="FtsX"/>
    <property type="match status" value="1"/>
</dbReference>
<dbReference type="AlphaFoldDB" id="A0A1W6MLF3"/>
<protein>
    <submittedName>
        <fullName evidence="10">ABC transporter permease</fullName>
    </submittedName>
</protein>
<evidence type="ECO:0000256" key="5">
    <source>
        <dbReference type="ARBA" id="ARBA00022989"/>
    </source>
</evidence>
<keyword evidence="3" id="KW-1003">Cell membrane</keyword>
<evidence type="ECO:0000256" key="4">
    <source>
        <dbReference type="ARBA" id="ARBA00022692"/>
    </source>
</evidence>
<evidence type="ECO:0000256" key="2">
    <source>
        <dbReference type="ARBA" id="ARBA00005236"/>
    </source>
</evidence>
<evidence type="ECO:0000313" key="11">
    <source>
        <dbReference type="Proteomes" id="UP000193431"/>
    </source>
</evidence>
<evidence type="ECO:0000256" key="7">
    <source>
        <dbReference type="SAM" id="Phobius"/>
    </source>
</evidence>
<dbReference type="OrthoDB" id="1522724at2"/>
<keyword evidence="6 7" id="KW-0472">Membrane</keyword>
<comment type="similarity">
    <text evidence="2">Belongs to the ABC-4 integral membrane protein family. LolC/E subfamily.</text>
</comment>
<feature type="domain" description="MacB-like periplasmic core" evidence="9">
    <location>
        <begin position="27"/>
        <end position="249"/>
    </location>
</feature>
<dbReference type="Pfam" id="PF12704">
    <property type="entry name" value="MacB_PCD"/>
    <property type="match status" value="1"/>
</dbReference>
<organism evidence="10 11">
    <name type="scientific">Nonlabens spongiae</name>
    <dbReference type="NCBI Taxonomy" id="331648"/>
    <lineage>
        <taxon>Bacteria</taxon>
        <taxon>Pseudomonadati</taxon>
        <taxon>Bacteroidota</taxon>
        <taxon>Flavobacteriia</taxon>
        <taxon>Flavobacteriales</taxon>
        <taxon>Flavobacteriaceae</taxon>
        <taxon>Nonlabens</taxon>
    </lineage>
</organism>
<feature type="transmembrane region" description="Helical" evidence="7">
    <location>
        <begin position="21"/>
        <end position="46"/>
    </location>
</feature>
<proteinExistence type="inferred from homology"/>
<evidence type="ECO:0000259" key="9">
    <source>
        <dbReference type="Pfam" id="PF12704"/>
    </source>
</evidence>
<dbReference type="Proteomes" id="UP000193431">
    <property type="component" value="Chromosome"/>
</dbReference>
<dbReference type="InterPro" id="IPR003838">
    <property type="entry name" value="ABC3_permease_C"/>
</dbReference>
<dbReference type="PANTHER" id="PTHR30489">
    <property type="entry name" value="LIPOPROTEIN-RELEASING SYSTEM TRANSMEMBRANE PROTEIN LOLE"/>
    <property type="match status" value="1"/>
</dbReference>
<name>A0A1W6MLF3_9FLAO</name>
<reference evidence="10 11" key="1">
    <citation type="submission" date="2016-11" db="EMBL/GenBank/DDBJ databases">
        <title>Trade-off between light-utilization and light-protection in marine flavobacteria.</title>
        <authorList>
            <person name="Kumagai Y."/>
        </authorList>
    </citation>
    <scope>NUCLEOTIDE SEQUENCE [LARGE SCALE GENOMIC DNA]</scope>
    <source>
        <strain evidence="10 11">JCM 13191</strain>
    </source>
</reference>
<evidence type="ECO:0000256" key="1">
    <source>
        <dbReference type="ARBA" id="ARBA00004651"/>
    </source>
</evidence>
<dbReference type="EMBL" id="CP019344">
    <property type="protein sequence ID" value="ARN78431.1"/>
    <property type="molecule type" value="Genomic_DNA"/>
</dbReference>
<evidence type="ECO:0000256" key="3">
    <source>
        <dbReference type="ARBA" id="ARBA00022475"/>
    </source>
</evidence>
<keyword evidence="11" id="KW-1185">Reference proteome</keyword>
<keyword evidence="5 7" id="KW-1133">Transmembrane helix</keyword>
<dbReference type="InterPro" id="IPR051447">
    <property type="entry name" value="Lipoprotein-release_system"/>
</dbReference>